<dbReference type="Pfam" id="PF13622">
    <property type="entry name" value="4HBT_3"/>
    <property type="match status" value="1"/>
</dbReference>
<dbReference type="GO" id="GO:0005782">
    <property type="term" value="C:peroxisomal matrix"/>
    <property type="evidence" value="ECO:0007669"/>
    <property type="project" value="UniProtKB-SubCell"/>
</dbReference>
<dbReference type="Proteomes" id="UP000308133">
    <property type="component" value="Unassembled WGS sequence"/>
</dbReference>
<dbReference type="Pfam" id="PF20789">
    <property type="entry name" value="4HBT_3C"/>
    <property type="match status" value="1"/>
</dbReference>
<dbReference type="CDD" id="cd03444">
    <property type="entry name" value="Thioesterase_II_repeat1"/>
    <property type="match status" value="1"/>
</dbReference>
<dbReference type="GO" id="GO:0047617">
    <property type="term" value="F:fatty acyl-CoA hydrolase activity"/>
    <property type="evidence" value="ECO:0007669"/>
    <property type="project" value="InterPro"/>
</dbReference>
<dbReference type="PANTHER" id="PTHR11066">
    <property type="entry name" value="ACYL-COA THIOESTERASE"/>
    <property type="match status" value="1"/>
</dbReference>
<accession>A0A4U7B861</accession>
<dbReference type="InterPro" id="IPR049449">
    <property type="entry name" value="TesB_ACOT8-like_N"/>
</dbReference>
<dbReference type="GO" id="GO:0009062">
    <property type="term" value="P:fatty acid catabolic process"/>
    <property type="evidence" value="ECO:0007669"/>
    <property type="project" value="TreeGrafter"/>
</dbReference>
<comment type="caution">
    <text evidence="5">The sequence shown here is derived from an EMBL/GenBank/DDBJ whole genome shotgun (WGS) entry which is preliminary data.</text>
</comment>
<organism evidence="5 6">
    <name type="scientific">Elsinoe australis</name>
    <dbReference type="NCBI Taxonomy" id="40998"/>
    <lineage>
        <taxon>Eukaryota</taxon>
        <taxon>Fungi</taxon>
        <taxon>Dikarya</taxon>
        <taxon>Ascomycota</taxon>
        <taxon>Pezizomycotina</taxon>
        <taxon>Dothideomycetes</taxon>
        <taxon>Dothideomycetidae</taxon>
        <taxon>Myriangiales</taxon>
        <taxon>Elsinoaceae</taxon>
        <taxon>Elsinoe</taxon>
    </lineage>
</organism>
<evidence type="ECO:0000313" key="6">
    <source>
        <dbReference type="Proteomes" id="UP000308133"/>
    </source>
</evidence>
<evidence type="ECO:0000259" key="4">
    <source>
        <dbReference type="Pfam" id="PF20789"/>
    </source>
</evidence>
<feature type="domain" description="Acyl-CoA thioesterase-like N-terminal HotDog" evidence="3">
    <location>
        <begin position="43"/>
        <end position="126"/>
    </location>
</feature>
<dbReference type="GO" id="GO:0006637">
    <property type="term" value="P:acyl-CoA metabolic process"/>
    <property type="evidence" value="ECO:0007669"/>
    <property type="project" value="InterPro"/>
</dbReference>
<dbReference type="PANTHER" id="PTHR11066:SF35">
    <property type="entry name" value="ACYL-COA THIOESTERASE II"/>
    <property type="match status" value="1"/>
</dbReference>
<dbReference type="InterPro" id="IPR029069">
    <property type="entry name" value="HotDog_dom_sf"/>
</dbReference>
<sequence>MASKSSLSDERALTSFEASIHVQPNTEPYEYRALTKHARMSRNWPVAYGGYVQAWSINAAAATVPAGYGLFNFSGIFLSPVSTTEHLSLSVSDVRRTRTFHTRSVIAHQLAPTGGKKTVFTALVDFINDKETESMNYCVPPKLRYTSAEACPKYREHLLDRVSKGTLSKELYDGFMVALGNFYQIIDQRYCPEGILFQNVFGIDSSARTTQDDKPITEKTSAYWVRSLESFSQHADGNAMHKAALTFLLDGSTSTIPLQHSHRSFLSTQACSSLDVSVRFRSSKFRMDQWILIELYTEAAGEGRTIPNAKAWTEQGELIATASQNCILRFGPGEPQVKL</sequence>
<protein>
    <submittedName>
        <fullName evidence="5">Thioesterase-like protein 1</fullName>
    </submittedName>
</protein>
<keyword evidence="2" id="KW-0378">Hydrolase</keyword>
<dbReference type="EMBL" id="PTQR01000052">
    <property type="protein sequence ID" value="TKX23737.1"/>
    <property type="molecule type" value="Genomic_DNA"/>
</dbReference>
<dbReference type="InterPro" id="IPR003703">
    <property type="entry name" value="Acyl_CoA_thio"/>
</dbReference>
<evidence type="ECO:0000256" key="2">
    <source>
        <dbReference type="ARBA" id="ARBA00022801"/>
    </source>
</evidence>
<evidence type="ECO:0000313" key="5">
    <source>
        <dbReference type="EMBL" id="TKX23737.1"/>
    </source>
</evidence>
<name>A0A4U7B861_9PEZI</name>
<dbReference type="Gene3D" id="2.40.160.210">
    <property type="entry name" value="Acyl-CoA thioesterase, double hotdog domain"/>
    <property type="match status" value="1"/>
</dbReference>
<feature type="domain" description="Acyl-CoA thioesterase-like C-terminal" evidence="4">
    <location>
        <begin position="212"/>
        <end position="327"/>
    </location>
</feature>
<dbReference type="InterPro" id="IPR049450">
    <property type="entry name" value="ACOT8-like_C"/>
</dbReference>
<comment type="similarity">
    <text evidence="1">Belongs to the C/M/P thioester hydrolase family.</text>
</comment>
<reference evidence="5 6" key="1">
    <citation type="submission" date="2018-02" db="EMBL/GenBank/DDBJ databases">
        <title>Draft genome sequences of Elsinoe sp., causing black scab on jojoba.</title>
        <authorList>
            <person name="Stodart B."/>
            <person name="Jeffress S."/>
            <person name="Ash G."/>
            <person name="Arun Chinnappa K."/>
        </authorList>
    </citation>
    <scope>NUCLEOTIDE SEQUENCE [LARGE SCALE GENOMIC DNA]</scope>
    <source>
        <strain evidence="5 6">Hillstone_2</strain>
    </source>
</reference>
<dbReference type="AlphaFoldDB" id="A0A4U7B861"/>
<evidence type="ECO:0000256" key="1">
    <source>
        <dbReference type="ARBA" id="ARBA00006538"/>
    </source>
</evidence>
<dbReference type="InterPro" id="IPR042171">
    <property type="entry name" value="Acyl-CoA_hotdog"/>
</dbReference>
<proteinExistence type="inferred from homology"/>
<evidence type="ECO:0000259" key="3">
    <source>
        <dbReference type="Pfam" id="PF13622"/>
    </source>
</evidence>
<dbReference type="SUPFAM" id="SSF54637">
    <property type="entry name" value="Thioesterase/thiol ester dehydrase-isomerase"/>
    <property type="match status" value="2"/>
</dbReference>
<gene>
    <name evidence="5" type="ORF">C1H76_4014</name>
</gene>